<sequence length="320" mass="34970">MKTLITGATGLIGSHLVVELLRAGWSNVAVMLRSEGSKRRLEEILSRYGVSGVEYVMVDTNSFEQIRDAFSGRDIVFHCAAIVDIQGSQEQIVSSNVELTEYVVDSCLECGASLVHISSIAALGTASYPEQTNEQTPFTGIATAAAYSRSKFLSENIVWRGVKQGLRAVVVNPSVVLGTGGKSGAEVEMLLGVARRFSIPFYTDGIVGYVDVVDVARAMRLLAEKPEAWGERYILSGHNLSFRQIIGLVNRVGGRRLPFIRVGRGALVVASLIIPVIRKHMIKYLTSKSLYDGSKIERAVGLEYTPIEETMRRISDEANK</sequence>
<feature type="domain" description="NAD-dependent epimerase/dehydratase" evidence="1">
    <location>
        <begin position="4"/>
        <end position="228"/>
    </location>
</feature>
<dbReference type="Pfam" id="PF01370">
    <property type="entry name" value="Epimerase"/>
    <property type="match status" value="1"/>
</dbReference>
<evidence type="ECO:0000259" key="1">
    <source>
        <dbReference type="Pfam" id="PF01370"/>
    </source>
</evidence>
<dbReference type="KEGG" id="rbc:BN938_1347"/>
<evidence type="ECO:0000313" key="2">
    <source>
        <dbReference type="EMBL" id="CDN31435.1"/>
    </source>
</evidence>
<dbReference type="GO" id="GO:0004029">
    <property type="term" value="F:aldehyde dehydrogenase (NAD+) activity"/>
    <property type="evidence" value="ECO:0007669"/>
    <property type="project" value="TreeGrafter"/>
</dbReference>
<accession>A0A060R7X0</accession>
<keyword evidence="3" id="KW-1185">Reference proteome</keyword>
<dbReference type="STRING" id="1433126.BN938_1347"/>
<name>A0A060R7X0_9BACT</name>
<dbReference type="InterPro" id="IPR051783">
    <property type="entry name" value="NAD(P)-dependent_oxidoreduct"/>
</dbReference>
<dbReference type="eggNOG" id="COG0451">
    <property type="taxonomic scope" value="Bacteria"/>
</dbReference>
<dbReference type="HOGENOM" id="CLU_007383_6_0_10"/>
<evidence type="ECO:0000313" key="3">
    <source>
        <dbReference type="Proteomes" id="UP000027616"/>
    </source>
</evidence>
<dbReference type="OrthoDB" id="596910at2"/>
<dbReference type="PANTHER" id="PTHR48079">
    <property type="entry name" value="PROTEIN YEEZ"/>
    <property type="match status" value="1"/>
</dbReference>
<dbReference type="InterPro" id="IPR036291">
    <property type="entry name" value="NAD(P)-bd_dom_sf"/>
</dbReference>
<dbReference type="EMBL" id="HG934468">
    <property type="protein sequence ID" value="CDN31435.1"/>
    <property type="molecule type" value="Genomic_DNA"/>
</dbReference>
<organism evidence="2 3">
    <name type="scientific">Mucinivorans hirudinis</name>
    <dbReference type="NCBI Taxonomy" id="1433126"/>
    <lineage>
        <taxon>Bacteria</taxon>
        <taxon>Pseudomonadati</taxon>
        <taxon>Bacteroidota</taxon>
        <taxon>Bacteroidia</taxon>
        <taxon>Bacteroidales</taxon>
        <taxon>Rikenellaceae</taxon>
        <taxon>Mucinivorans</taxon>
    </lineage>
</organism>
<dbReference type="InterPro" id="IPR001509">
    <property type="entry name" value="Epimerase_deHydtase"/>
</dbReference>
<dbReference type="GO" id="GO:0005737">
    <property type="term" value="C:cytoplasm"/>
    <property type="evidence" value="ECO:0007669"/>
    <property type="project" value="TreeGrafter"/>
</dbReference>
<dbReference type="Gene3D" id="3.40.50.720">
    <property type="entry name" value="NAD(P)-binding Rossmann-like Domain"/>
    <property type="match status" value="1"/>
</dbReference>
<dbReference type="Proteomes" id="UP000027616">
    <property type="component" value="Chromosome I"/>
</dbReference>
<dbReference type="SUPFAM" id="SSF51735">
    <property type="entry name" value="NAD(P)-binding Rossmann-fold domains"/>
    <property type="match status" value="1"/>
</dbReference>
<gene>
    <name evidence="2" type="ORF">BN938_1347</name>
</gene>
<reference evidence="2 3" key="1">
    <citation type="journal article" date="2015" name="Genome Announc.">
        <title>Complete Genome Sequence of the Novel Leech Symbiont Mucinivorans hirudinis M3T.</title>
        <authorList>
            <person name="Nelson M.C."/>
            <person name="Bomar L."/>
            <person name="Graf J."/>
        </authorList>
    </citation>
    <scope>NUCLEOTIDE SEQUENCE [LARGE SCALE GENOMIC DNA]</scope>
    <source>
        <strain evidence="3">M3</strain>
    </source>
</reference>
<dbReference type="PANTHER" id="PTHR48079:SF6">
    <property type="entry name" value="NAD(P)-BINDING DOMAIN-CONTAINING PROTEIN-RELATED"/>
    <property type="match status" value="1"/>
</dbReference>
<protein>
    <submittedName>
        <fullName evidence="2">NAD-dependent epimerase/dehydratase</fullName>
    </submittedName>
</protein>
<dbReference type="AlphaFoldDB" id="A0A060R7X0"/>
<proteinExistence type="predicted"/>